<dbReference type="PANTHER" id="PTHR11839:SF18">
    <property type="entry name" value="NUDIX HYDROLASE DOMAIN-CONTAINING PROTEIN"/>
    <property type="match status" value="1"/>
</dbReference>
<dbReference type="Gene3D" id="3.90.79.10">
    <property type="entry name" value="Nucleoside Triphosphate Pyrophosphohydrolase"/>
    <property type="match status" value="1"/>
</dbReference>
<reference evidence="5" key="1">
    <citation type="journal article" date="2020" name="mSystems">
        <title>Genome- and Community-Level Interaction Insights into Carbon Utilization and Element Cycling Functions of Hydrothermarchaeota in Hydrothermal Sediment.</title>
        <authorList>
            <person name="Zhou Z."/>
            <person name="Liu Y."/>
            <person name="Xu W."/>
            <person name="Pan J."/>
            <person name="Luo Z.H."/>
            <person name="Li M."/>
        </authorList>
    </citation>
    <scope>NUCLEOTIDE SEQUENCE [LARGE SCALE GENOMIC DNA]</scope>
    <source>
        <strain evidence="4">SpSt-618</strain>
        <strain evidence="5">SpSt-657</strain>
    </source>
</reference>
<evidence type="ECO:0000256" key="1">
    <source>
        <dbReference type="ARBA" id="ARBA00001946"/>
    </source>
</evidence>
<dbReference type="CDD" id="cd03424">
    <property type="entry name" value="NUDIX_ADPRase_Nudt5_UGPPase_Nudt14"/>
    <property type="match status" value="1"/>
</dbReference>
<name>A0A7J3JR66_9CREN</name>
<dbReference type="SUPFAM" id="SSF55811">
    <property type="entry name" value="Nudix"/>
    <property type="match status" value="1"/>
</dbReference>
<accession>A0A7J3JR66</accession>
<dbReference type="PANTHER" id="PTHR11839">
    <property type="entry name" value="UDP/ADP-SUGAR PYROPHOSPHATASE"/>
    <property type="match status" value="1"/>
</dbReference>
<evidence type="ECO:0000313" key="5">
    <source>
        <dbReference type="EMBL" id="HGQ18481.1"/>
    </source>
</evidence>
<dbReference type="PRINTS" id="PR00502">
    <property type="entry name" value="NUDIXFAMILY"/>
</dbReference>
<keyword evidence="2 5" id="KW-0378">Hydrolase</keyword>
<dbReference type="GO" id="GO:0019693">
    <property type="term" value="P:ribose phosphate metabolic process"/>
    <property type="evidence" value="ECO:0007669"/>
    <property type="project" value="TreeGrafter"/>
</dbReference>
<comment type="caution">
    <text evidence="5">The sequence shown here is derived from an EMBL/GenBank/DDBJ whole genome shotgun (WGS) entry which is preliminary data.</text>
</comment>
<dbReference type="InterPro" id="IPR015797">
    <property type="entry name" value="NUDIX_hydrolase-like_dom_sf"/>
</dbReference>
<evidence type="ECO:0000259" key="3">
    <source>
        <dbReference type="PROSITE" id="PS51462"/>
    </source>
</evidence>
<dbReference type="PROSITE" id="PS00893">
    <property type="entry name" value="NUDIX_BOX"/>
    <property type="match status" value="1"/>
</dbReference>
<sequence>MPEVKILGDEFLCRGKRVSLYKRIIEYGEDRFEKDLVVFGDAVVILPILDNDDIIFVRQWRAAIDSWVLELPAGKIDNGESPQDAALRELEEETGYRARDLKPLARVYVSPGYSDEKQWIFLARNLEFVGKKPEKGEILSTIFMKPSEYIAMALRGDYIDLKSLAAVLLYIHLHLPATT</sequence>
<dbReference type="PROSITE" id="PS51462">
    <property type="entry name" value="NUDIX"/>
    <property type="match status" value="1"/>
</dbReference>
<evidence type="ECO:0000313" key="4">
    <source>
        <dbReference type="EMBL" id="HGN37361.1"/>
    </source>
</evidence>
<feature type="domain" description="Nudix hydrolase" evidence="3">
    <location>
        <begin position="38"/>
        <end position="166"/>
    </location>
</feature>
<organism evidence="5">
    <name type="scientific">Ignisphaera aggregans</name>
    <dbReference type="NCBI Taxonomy" id="334771"/>
    <lineage>
        <taxon>Archaea</taxon>
        <taxon>Thermoproteota</taxon>
        <taxon>Thermoprotei</taxon>
        <taxon>Desulfurococcales</taxon>
        <taxon>Desulfurococcaceae</taxon>
        <taxon>Ignisphaera</taxon>
    </lineage>
</organism>
<dbReference type="EMBL" id="DTAI01000219">
    <property type="protein sequence ID" value="HGN37361.1"/>
    <property type="molecule type" value="Genomic_DNA"/>
</dbReference>
<dbReference type="InterPro" id="IPR020084">
    <property type="entry name" value="NUDIX_hydrolase_CS"/>
</dbReference>
<dbReference type="GO" id="GO:0006753">
    <property type="term" value="P:nucleoside phosphate metabolic process"/>
    <property type="evidence" value="ECO:0007669"/>
    <property type="project" value="TreeGrafter"/>
</dbReference>
<dbReference type="Pfam" id="PF00293">
    <property type="entry name" value="NUDIX"/>
    <property type="match status" value="1"/>
</dbReference>
<dbReference type="GO" id="GO:0016462">
    <property type="term" value="F:pyrophosphatase activity"/>
    <property type="evidence" value="ECO:0007669"/>
    <property type="project" value="UniProtKB-ARBA"/>
</dbReference>
<protein>
    <submittedName>
        <fullName evidence="5">NUDIX hydrolase</fullName>
    </submittedName>
</protein>
<dbReference type="EMBL" id="DTBZ01000110">
    <property type="protein sequence ID" value="HGQ18481.1"/>
    <property type="molecule type" value="Genomic_DNA"/>
</dbReference>
<dbReference type="AlphaFoldDB" id="A0A7J3JR66"/>
<gene>
    <name evidence="4" type="ORF">ENT87_07445</name>
    <name evidence="5" type="ORF">ENU30_05865</name>
</gene>
<dbReference type="InterPro" id="IPR020476">
    <property type="entry name" value="Nudix_hydrolase"/>
</dbReference>
<dbReference type="InterPro" id="IPR000086">
    <property type="entry name" value="NUDIX_hydrolase_dom"/>
</dbReference>
<comment type="cofactor">
    <cofactor evidence="1">
        <name>Mg(2+)</name>
        <dbReference type="ChEBI" id="CHEBI:18420"/>
    </cofactor>
</comment>
<evidence type="ECO:0000256" key="2">
    <source>
        <dbReference type="ARBA" id="ARBA00022801"/>
    </source>
</evidence>
<proteinExistence type="predicted"/>